<dbReference type="NCBIfam" id="TIGR02254">
    <property type="entry name" value="YjjG_YfnB"/>
    <property type="match status" value="1"/>
</dbReference>
<sequence>MRYQTLLFDVDDTLFDFQAAEKQAVIHLFQDLNLPLSSETYAYYHQLNESLWRQYEVGQITRPALLVKRFHDLFAHMGHSEVDDSRAERLYRDHLAEGHELEPDALQLITDLKPNYELYVVTNGVAATQRKRLADAHVNGYFENVFISEVLGAQKPEPEFFELVADQIPNFDKSKTLVIGDSLTSDIKGANGFDLDSVWFNPNGVNNQTDTQPTYEISKLLELETIV</sequence>
<reference evidence="1 2" key="1">
    <citation type="submission" date="2016-03" db="EMBL/GenBank/DDBJ databases">
        <title>Pediococcus and Lactobacillus from brewery environment - whole genome sequencing and assembly.</title>
        <authorList>
            <person name="Behr J."/>
            <person name="Geissler A.J."/>
            <person name="Vogel R.F."/>
        </authorList>
    </citation>
    <scope>NUCLEOTIDE SEQUENCE [LARGE SCALE GENOMIC DNA]</scope>
    <source>
        <strain evidence="1 2">TMW 1.1995</strain>
    </source>
</reference>
<dbReference type="SFLD" id="SFLDS00003">
    <property type="entry name" value="Haloacid_Dehalogenase"/>
    <property type="match status" value="1"/>
</dbReference>
<proteinExistence type="predicted"/>
<dbReference type="AlphaFoldDB" id="A0A1B2IYY3"/>
<dbReference type="InterPro" id="IPR036412">
    <property type="entry name" value="HAD-like_sf"/>
</dbReference>
<keyword evidence="2" id="KW-1185">Reference proteome</keyword>
<dbReference type="InterPro" id="IPR011951">
    <property type="entry name" value="HAD-SF_hydro_IA_YjjG/PynA"/>
</dbReference>
<dbReference type="EMBL" id="CP014924">
    <property type="protein sequence ID" value="ANZ67262.1"/>
    <property type="molecule type" value="Genomic_DNA"/>
</dbReference>
<dbReference type="SFLD" id="SFLDG01135">
    <property type="entry name" value="C1.5.6:_HAD__Beta-PGM__Phospha"/>
    <property type="match status" value="1"/>
</dbReference>
<name>A0A1B2IYY3_9LACO</name>
<dbReference type="InterPro" id="IPR052550">
    <property type="entry name" value="Pyrimidine_5'-ntase_YjjG"/>
</dbReference>
<dbReference type="NCBIfam" id="TIGR01549">
    <property type="entry name" value="HAD-SF-IA-v1"/>
    <property type="match status" value="1"/>
</dbReference>
<dbReference type="SUPFAM" id="SSF56784">
    <property type="entry name" value="HAD-like"/>
    <property type="match status" value="1"/>
</dbReference>
<gene>
    <name evidence="1" type="ORF">AYR63_08990</name>
</gene>
<evidence type="ECO:0000313" key="1">
    <source>
        <dbReference type="EMBL" id="ANZ67262.1"/>
    </source>
</evidence>
<organism evidence="1 2">
    <name type="scientific">Secundilactobacillus paracollinoides</name>
    <dbReference type="NCBI Taxonomy" id="240427"/>
    <lineage>
        <taxon>Bacteria</taxon>
        <taxon>Bacillati</taxon>
        <taxon>Bacillota</taxon>
        <taxon>Bacilli</taxon>
        <taxon>Lactobacillales</taxon>
        <taxon>Lactobacillaceae</taxon>
        <taxon>Secundilactobacillus</taxon>
    </lineage>
</organism>
<dbReference type="Gene3D" id="1.10.150.240">
    <property type="entry name" value="Putative phosphatase, domain 2"/>
    <property type="match status" value="1"/>
</dbReference>
<dbReference type="Gene3D" id="3.40.50.1000">
    <property type="entry name" value="HAD superfamily/HAD-like"/>
    <property type="match status" value="1"/>
</dbReference>
<dbReference type="InterPro" id="IPR023198">
    <property type="entry name" value="PGP-like_dom2"/>
</dbReference>
<dbReference type="SFLD" id="SFLDG01129">
    <property type="entry name" value="C1.5:_HAD__Beta-PGM__Phosphata"/>
    <property type="match status" value="1"/>
</dbReference>
<dbReference type="Proteomes" id="UP000093267">
    <property type="component" value="Chromosome"/>
</dbReference>
<dbReference type="InterPro" id="IPR023214">
    <property type="entry name" value="HAD_sf"/>
</dbReference>
<dbReference type="OrthoDB" id="9802350at2"/>
<evidence type="ECO:0000313" key="2">
    <source>
        <dbReference type="Proteomes" id="UP000093267"/>
    </source>
</evidence>
<dbReference type="Pfam" id="PF00702">
    <property type="entry name" value="Hydrolase"/>
    <property type="match status" value="1"/>
</dbReference>
<protein>
    <submittedName>
        <fullName evidence="1">HAD family hydrolase</fullName>
    </submittedName>
</protein>
<accession>A0A1B2IYY3</accession>
<dbReference type="STRING" id="240427.AYR62_09385"/>
<keyword evidence="1" id="KW-0378">Hydrolase</keyword>
<dbReference type="InterPro" id="IPR006439">
    <property type="entry name" value="HAD-SF_hydro_IA"/>
</dbReference>
<dbReference type="PANTHER" id="PTHR47478:SF1">
    <property type="entry name" value="PYRIMIDINE 5'-NUCLEOTIDASE YJJG"/>
    <property type="match status" value="1"/>
</dbReference>
<dbReference type="GO" id="GO:0008253">
    <property type="term" value="F:5'-nucleotidase activity"/>
    <property type="evidence" value="ECO:0007669"/>
    <property type="project" value="InterPro"/>
</dbReference>
<dbReference type="PANTHER" id="PTHR47478">
    <property type="match status" value="1"/>
</dbReference>